<evidence type="ECO:0000313" key="2">
    <source>
        <dbReference type="Proteomes" id="UP000479190"/>
    </source>
</evidence>
<dbReference type="AlphaFoldDB" id="A0A6H5J2W3"/>
<gene>
    <name evidence="1" type="ORF">TBRA_LOCUS13419</name>
</gene>
<name>A0A6H5J2W3_9HYME</name>
<proteinExistence type="predicted"/>
<accession>A0A6H5J2W3</accession>
<reference evidence="1 2" key="1">
    <citation type="submission" date="2020-02" db="EMBL/GenBank/DDBJ databases">
        <authorList>
            <person name="Ferguson B K."/>
        </authorList>
    </citation>
    <scope>NUCLEOTIDE SEQUENCE [LARGE SCALE GENOMIC DNA]</scope>
</reference>
<evidence type="ECO:0000313" key="1">
    <source>
        <dbReference type="EMBL" id="CAB0041763.1"/>
    </source>
</evidence>
<sequence>MSSASAPVAIQPSPAATPGGIVSYYCEGLCYRRVSAPALQMGLLAVKSEFDEGTRPSVGEFVQVEFDRRDSVNRTLTYLRYSNIVAIQLIGLCRNYAIEHSRRSLDSNLISCTANKGSFRTRIPQSLVAAASYTGEYLGAELRRSSAGNPSALSSVDLAFGCQLGRMSF</sequence>
<dbReference type="EMBL" id="CADCXV010001128">
    <property type="protein sequence ID" value="CAB0041763.1"/>
    <property type="molecule type" value="Genomic_DNA"/>
</dbReference>
<organism evidence="1 2">
    <name type="scientific">Trichogramma brassicae</name>
    <dbReference type="NCBI Taxonomy" id="86971"/>
    <lineage>
        <taxon>Eukaryota</taxon>
        <taxon>Metazoa</taxon>
        <taxon>Ecdysozoa</taxon>
        <taxon>Arthropoda</taxon>
        <taxon>Hexapoda</taxon>
        <taxon>Insecta</taxon>
        <taxon>Pterygota</taxon>
        <taxon>Neoptera</taxon>
        <taxon>Endopterygota</taxon>
        <taxon>Hymenoptera</taxon>
        <taxon>Apocrita</taxon>
        <taxon>Proctotrupomorpha</taxon>
        <taxon>Chalcidoidea</taxon>
        <taxon>Trichogrammatidae</taxon>
        <taxon>Trichogramma</taxon>
    </lineage>
</organism>
<dbReference type="Proteomes" id="UP000479190">
    <property type="component" value="Unassembled WGS sequence"/>
</dbReference>
<keyword evidence="2" id="KW-1185">Reference proteome</keyword>
<protein>
    <submittedName>
        <fullName evidence="1">Uncharacterized protein</fullName>
    </submittedName>
</protein>